<dbReference type="GO" id="GO:0016301">
    <property type="term" value="F:kinase activity"/>
    <property type="evidence" value="ECO:0007669"/>
    <property type="project" value="UniProtKB-KW"/>
</dbReference>
<reference evidence="1 2" key="1">
    <citation type="submission" date="2016-10" db="EMBL/GenBank/DDBJ databases">
        <authorList>
            <person name="Varghese N."/>
            <person name="Submissions S."/>
        </authorList>
    </citation>
    <scope>NUCLEOTIDE SEQUENCE [LARGE SCALE GENOMIC DNA]</scope>
    <source>
        <strain evidence="1 2">DSM 17997</strain>
    </source>
</reference>
<evidence type="ECO:0000313" key="2">
    <source>
        <dbReference type="Proteomes" id="UP000199663"/>
    </source>
</evidence>
<keyword evidence="2" id="KW-1185">Reference proteome</keyword>
<organism evidence="1 2">
    <name type="scientific">Rhodonellum ikkaensis</name>
    <dbReference type="NCBI Taxonomy" id="336829"/>
    <lineage>
        <taxon>Bacteria</taxon>
        <taxon>Pseudomonadati</taxon>
        <taxon>Bacteroidota</taxon>
        <taxon>Cytophagia</taxon>
        <taxon>Cytophagales</taxon>
        <taxon>Cytophagaceae</taxon>
        <taxon>Rhodonellum</taxon>
    </lineage>
</organism>
<gene>
    <name evidence="1" type="ORF">SAMN05444412_10596</name>
</gene>
<dbReference type="Proteomes" id="UP000199663">
    <property type="component" value="Unassembled WGS sequence"/>
</dbReference>
<keyword evidence="1" id="KW-0808">Transferase</keyword>
<dbReference type="EMBL" id="FNQC01000005">
    <property type="protein sequence ID" value="SDZ06021.1"/>
    <property type="molecule type" value="Genomic_DNA"/>
</dbReference>
<sequence length="229" mass="27179">MSRVHRKLVYRNSISKPFIIELFGVPASGKSSFKRIILLKLKLFDVDRLNFKMMLSDPPLVDLDYSLINTYYFNNELKGENDIRFKIKKMDFFNQKIQEDRMTLSYGKNTVNDEGLFHHFYDFWIDLGINKPNEFKKFISNRIFIYVYADNETICQNIKKRSVKFNYTWDGHLGKSDQEINELNEELNVKFRRLKSLINENGGKCIEVDTKTPLEQYTNSIHLFIKGTK</sequence>
<proteinExistence type="predicted"/>
<comment type="caution">
    <text evidence="1">The sequence shown here is derived from an EMBL/GenBank/DDBJ whole genome shotgun (WGS) entry which is preliminary data.</text>
</comment>
<dbReference type="SUPFAM" id="SSF52540">
    <property type="entry name" value="P-loop containing nucleoside triphosphate hydrolases"/>
    <property type="match status" value="1"/>
</dbReference>
<accession>A0A1H3PYJ8</accession>
<evidence type="ECO:0000313" key="1">
    <source>
        <dbReference type="EMBL" id="SDZ06021.1"/>
    </source>
</evidence>
<name>A0A1H3PYJ8_9BACT</name>
<dbReference type="InterPro" id="IPR027417">
    <property type="entry name" value="P-loop_NTPase"/>
</dbReference>
<keyword evidence="1" id="KW-0418">Kinase</keyword>
<dbReference type="Gene3D" id="3.40.50.300">
    <property type="entry name" value="P-loop containing nucleotide triphosphate hydrolases"/>
    <property type="match status" value="1"/>
</dbReference>
<protein>
    <submittedName>
        <fullName evidence="1">Deoxynucleoside kinase</fullName>
    </submittedName>
</protein>